<dbReference type="SUPFAM" id="SSF46894">
    <property type="entry name" value="C-terminal effector domain of the bipartite response regulators"/>
    <property type="match status" value="1"/>
</dbReference>
<dbReference type="GO" id="GO:0000160">
    <property type="term" value="P:phosphorelay signal transduction system"/>
    <property type="evidence" value="ECO:0007669"/>
    <property type="project" value="InterPro"/>
</dbReference>
<dbReference type="AlphaFoldDB" id="A0A2S4RW87"/>
<comment type="caution">
    <text evidence="5">The sequence shown here is derived from an EMBL/GenBank/DDBJ whole genome shotgun (WGS) entry which is preliminary data.</text>
</comment>
<evidence type="ECO:0000313" key="6">
    <source>
        <dbReference type="Proteomes" id="UP000237003"/>
    </source>
</evidence>
<protein>
    <recommendedName>
        <fullName evidence="4">OmpR/PhoB-type domain-containing protein</fullName>
    </recommendedName>
</protein>
<gene>
    <name evidence="5" type="ORF">C3430_15675</name>
</gene>
<dbReference type="EMBL" id="PQLX01000005">
    <property type="protein sequence ID" value="POU64612.1"/>
    <property type="molecule type" value="Genomic_DNA"/>
</dbReference>
<name>A0A2S4RW87_CITAM</name>
<keyword evidence="3" id="KW-0472">Membrane</keyword>
<dbReference type="Proteomes" id="UP000237003">
    <property type="component" value="Unassembled WGS sequence"/>
</dbReference>
<feature type="transmembrane region" description="Helical" evidence="3">
    <location>
        <begin position="154"/>
        <end position="177"/>
    </location>
</feature>
<dbReference type="Gene3D" id="1.10.10.10">
    <property type="entry name" value="Winged helix-like DNA-binding domain superfamily/Winged helix DNA-binding domain"/>
    <property type="match status" value="1"/>
</dbReference>
<dbReference type="Pfam" id="PF00486">
    <property type="entry name" value="Trans_reg_C"/>
    <property type="match status" value="1"/>
</dbReference>
<keyword evidence="3" id="KW-0812">Transmembrane</keyword>
<evidence type="ECO:0000259" key="4">
    <source>
        <dbReference type="PROSITE" id="PS51755"/>
    </source>
</evidence>
<evidence type="ECO:0000256" key="3">
    <source>
        <dbReference type="SAM" id="Phobius"/>
    </source>
</evidence>
<dbReference type="InterPro" id="IPR036388">
    <property type="entry name" value="WH-like_DNA-bd_sf"/>
</dbReference>
<keyword evidence="3" id="KW-1133">Transmembrane helix</keyword>
<dbReference type="GO" id="GO:0006355">
    <property type="term" value="P:regulation of DNA-templated transcription"/>
    <property type="evidence" value="ECO:0007669"/>
    <property type="project" value="InterPro"/>
</dbReference>
<dbReference type="InterPro" id="IPR016032">
    <property type="entry name" value="Sig_transdc_resp-reg_C-effctor"/>
</dbReference>
<dbReference type="PROSITE" id="PS51755">
    <property type="entry name" value="OMPR_PHOB"/>
    <property type="match status" value="1"/>
</dbReference>
<feature type="DNA-binding region" description="OmpR/PhoB-type" evidence="2">
    <location>
        <begin position="11"/>
        <end position="114"/>
    </location>
</feature>
<sequence>MHRVSDLLTHTQLYTINNLVYFHPGKRTLKNKISGRNTLLQSPASFILHYLIINNGVVISQGKLMEVGWGDKNNITSINTLYQTVLMLRNALAEVGLSRDLIKTIARRGIMLFADISGAENTEPMTADAEVTITEEIPDPGVNTITKKPLRVTLLSIFFSLSLFFITVGAIFSLYYLTPQSLFSSYTVVDNTSFSSCTLLLKENSTVDMRYIQFMQRHMEICHDNNYVFLSGMKSAKNVAAMACQGDIRKERDTECTAWYSINDEN</sequence>
<organism evidence="5 6">
    <name type="scientific">Citrobacter amalonaticus</name>
    <dbReference type="NCBI Taxonomy" id="35703"/>
    <lineage>
        <taxon>Bacteria</taxon>
        <taxon>Pseudomonadati</taxon>
        <taxon>Pseudomonadota</taxon>
        <taxon>Gammaproteobacteria</taxon>
        <taxon>Enterobacterales</taxon>
        <taxon>Enterobacteriaceae</taxon>
        <taxon>Citrobacter</taxon>
    </lineage>
</organism>
<evidence type="ECO:0000313" key="5">
    <source>
        <dbReference type="EMBL" id="POU64612.1"/>
    </source>
</evidence>
<dbReference type="RefSeq" id="WP_103777248.1">
    <property type="nucleotide sequence ID" value="NZ_PQLX01000005.1"/>
</dbReference>
<evidence type="ECO:0000256" key="2">
    <source>
        <dbReference type="PROSITE-ProRule" id="PRU01091"/>
    </source>
</evidence>
<keyword evidence="1 2" id="KW-0238">DNA-binding</keyword>
<reference evidence="5 6" key="1">
    <citation type="submission" date="2018-01" db="EMBL/GenBank/DDBJ databases">
        <title>Complete genome sequences of 14 Citrobacter spp. isolated from plant in Canada.</title>
        <authorList>
            <person name="Bhandare S.G."/>
            <person name="Colavecchio A."/>
            <person name="Jeukens J."/>
            <person name="Emond-Rheault J.-G."/>
            <person name="Freschi L."/>
            <person name="Hamel J."/>
            <person name="Kukavica-Ibrulj I."/>
            <person name="Levesque R."/>
            <person name="Goodridge L."/>
        </authorList>
    </citation>
    <scope>NUCLEOTIDE SEQUENCE [LARGE SCALE GENOMIC DNA]</scope>
    <source>
        <strain evidence="5 6">S1285</strain>
    </source>
</reference>
<dbReference type="InterPro" id="IPR001867">
    <property type="entry name" value="OmpR/PhoB-type_DNA-bd"/>
</dbReference>
<dbReference type="OrthoDB" id="6516742at2"/>
<feature type="domain" description="OmpR/PhoB-type" evidence="4">
    <location>
        <begin position="11"/>
        <end position="114"/>
    </location>
</feature>
<proteinExistence type="predicted"/>
<dbReference type="GO" id="GO:0003677">
    <property type="term" value="F:DNA binding"/>
    <property type="evidence" value="ECO:0007669"/>
    <property type="project" value="UniProtKB-UniRule"/>
</dbReference>
<evidence type="ECO:0000256" key="1">
    <source>
        <dbReference type="ARBA" id="ARBA00023125"/>
    </source>
</evidence>
<accession>A0A2S4RW87</accession>
<dbReference type="SMART" id="SM00862">
    <property type="entry name" value="Trans_reg_C"/>
    <property type="match status" value="1"/>
</dbReference>